<dbReference type="NCBIfam" id="TIGR03901">
    <property type="entry name" value="MYXO-CTERM"/>
    <property type="match status" value="1"/>
</dbReference>
<gene>
    <name evidence="3" type="ORF">PPSIR1_00685</name>
</gene>
<dbReference type="Proteomes" id="UP000005801">
    <property type="component" value="Unassembled WGS sequence"/>
</dbReference>
<proteinExistence type="predicted"/>
<keyword evidence="4" id="KW-1185">Reference proteome</keyword>
<dbReference type="AlphaFoldDB" id="A6G7J5"/>
<organism evidence="3 4">
    <name type="scientific">Plesiocystis pacifica SIR-1</name>
    <dbReference type="NCBI Taxonomy" id="391625"/>
    <lineage>
        <taxon>Bacteria</taxon>
        <taxon>Pseudomonadati</taxon>
        <taxon>Myxococcota</taxon>
        <taxon>Polyangia</taxon>
        <taxon>Nannocystales</taxon>
        <taxon>Nannocystaceae</taxon>
        <taxon>Plesiocystis</taxon>
    </lineage>
</organism>
<keyword evidence="2" id="KW-0732">Signal</keyword>
<feature type="region of interest" description="Disordered" evidence="1">
    <location>
        <begin position="521"/>
        <end position="546"/>
    </location>
</feature>
<evidence type="ECO:0008006" key="5">
    <source>
        <dbReference type="Google" id="ProtNLM"/>
    </source>
</evidence>
<dbReference type="InterPro" id="IPR024038">
    <property type="entry name" value="MYXO-CTERM"/>
</dbReference>
<dbReference type="Pfam" id="PF10092">
    <property type="entry name" value="DUF2330"/>
    <property type="match status" value="1"/>
</dbReference>
<feature type="compositionally biased region" description="Acidic residues" evidence="1">
    <location>
        <begin position="534"/>
        <end position="544"/>
    </location>
</feature>
<name>A6G7J5_9BACT</name>
<evidence type="ECO:0000313" key="4">
    <source>
        <dbReference type="Proteomes" id="UP000005801"/>
    </source>
</evidence>
<accession>A6G7J5</accession>
<dbReference type="STRING" id="391625.PPSIR1_00685"/>
<reference evidence="3 4" key="1">
    <citation type="submission" date="2007-06" db="EMBL/GenBank/DDBJ databases">
        <authorList>
            <person name="Shimkets L."/>
            <person name="Ferriera S."/>
            <person name="Johnson J."/>
            <person name="Kravitz S."/>
            <person name="Beeson K."/>
            <person name="Sutton G."/>
            <person name="Rogers Y.-H."/>
            <person name="Friedman R."/>
            <person name="Frazier M."/>
            <person name="Venter J.C."/>
        </authorList>
    </citation>
    <scope>NUCLEOTIDE SEQUENCE [LARGE SCALE GENOMIC DNA]</scope>
    <source>
        <strain evidence="3 4">SIR-1</strain>
    </source>
</reference>
<dbReference type="OrthoDB" id="5491088at2"/>
<comment type="caution">
    <text evidence="3">The sequence shown here is derived from an EMBL/GenBank/DDBJ whole genome shotgun (WGS) entry which is preliminary data.</text>
</comment>
<evidence type="ECO:0000256" key="1">
    <source>
        <dbReference type="SAM" id="MobiDB-lite"/>
    </source>
</evidence>
<dbReference type="InterPro" id="IPR019283">
    <property type="entry name" value="DUF2330"/>
</dbReference>
<feature type="signal peptide" evidence="2">
    <location>
        <begin position="1"/>
        <end position="31"/>
    </location>
</feature>
<evidence type="ECO:0000313" key="3">
    <source>
        <dbReference type="EMBL" id="EDM78204.1"/>
    </source>
</evidence>
<dbReference type="eggNOG" id="COG4402">
    <property type="taxonomic scope" value="Bacteria"/>
</dbReference>
<dbReference type="EMBL" id="ABCS01000034">
    <property type="protein sequence ID" value="EDM78204.1"/>
    <property type="molecule type" value="Genomic_DNA"/>
</dbReference>
<dbReference type="RefSeq" id="WP_006972690.1">
    <property type="nucleotide sequence ID" value="NZ_ABCS01000034.1"/>
</dbReference>
<sequence>MAWLRSTSTLATSALAVFAGLAALAPSPEAAACGGTFCDNVAEPMPVDQRGEDILFVRDGTDIEVHVRIQYEGEAERFAWVVPLQALPEVQVGSDALFARLSQHTAPRWSTELSYECTADDPNADGGGSEGFGDEGSIKLDVGEGPPEVLLEETVGAFEVIVLQGGTAQEVVEFLDANDYAQDPDAEPILQDYIDEGFLLAAVKLTAGAAVEEIHPLAFRFQAEEPCVPLRLTAIAAQEDMGVRAYFLDAARWAPTNYQHVVLNPLAYGWGPGGSSLLEVLSLAVDEAGGRAFATDYAGETPSATNTIYSAQWDEAAFLGADPIEALDLIVQQGLNTHALVRALLSEFIPPPEGVSPTQFWSNIGAFEDQIDLDAWDDVAFSEALAERVIVPGMHAADLLDTWPYLTRLHTTISPSEMTEDPTFHVNADLPEVDPLVVTDSLVMCGGDQVYDVAFEASEDLGGAQIVQVCQPDGTSYPSFEAMPTALRIEQIPEMGPPQVVQDNSAAILDAHATQQATQTCLSNPGGGAADGGDGGDELGDDESGGSYELPYDVTCGCSSDGQDHSPLGVAMGLLILAGLGAGRRRHR</sequence>
<protein>
    <recommendedName>
        <fullName evidence="5">DUF2330 domain-containing protein</fullName>
    </recommendedName>
</protein>
<evidence type="ECO:0000256" key="2">
    <source>
        <dbReference type="SAM" id="SignalP"/>
    </source>
</evidence>
<feature type="chain" id="PRO_5002697505" description="DUF2330 domain-containing protein" evidence="2">
    <location>
        <begin position="32"/>
        <end position="588"/>
    </location>
</feature>